<keyword evidence="2" id="KW-1185">Reference proteome</keyword>
<proteinExistence type="predicted"/>
<sequence length="48" mass="5449">MLLLFVVSLLVPVSGVVAIYDFLGVRRGHEERIAGPERRVERLEDDRA</sequence>
<dbReference type="AlphaFoldDB" id="A0A1I2VNY9"/>
<evidence type="ECO:0000313" key="2">
    <source>
        <dbReference type="Proteomes" id="UP000198876"/>
    </source>
</evidence>
<accession>A0A1I2VNY9</accession>
<dbReference type="RefSeq" id="WP_177213392.1">
    <property type="nucleotide sequence ID" value="NZ_FOOQ01000006.1"/>
</dbReference>
<gene>
    <name evidence="1" type="ORF">SAMN04488063_3254</name>
</gene>
<name>A0A1I2VNY9_9EURY</name>
<organism evidence="1 2">
    <name type="scientific">Halopelagius inordinatus</name>
    <dbReference type="NCBI Taxonomy" id="553467"/>
    <lineage>
        <taxon>Archaea</taxon>
        <taxon>Methanobacteriati</taxon>
        <taxon>Methanobacteriota</taxon>
        <taxon>Stenosarchaea group</taxon>
        <taxon>Halobacteria</taxon>
        <taxon>Halobacteriales</taxon>
        <taxon>Haloferacaceae</taxon>
    </lineage>
</organism>
<dbReference type="EMBL" id="FOOQ01000006">
    <property type="protein sequence ID" value="SFG91024.1"/>
    <property type="molecule type" value="Genomic_DNA"/>
</dbReference>
<protein>
    <submittedName>
        <fullName evidence="1">Uncharacterized protein</fullName>
    </submittedName>
</protein>
<evidence type="ECO:0000313" key="1">
    <source>
        <dbReference type="EMBL" id="SFG91024.1"/>
    </source>
</evidence>
<reference evidence="2" key="1">
    <citation type="submission" date="2016-10" db="EMBL/GenBank/DDBJ databases">
        <authorList>
            <person name="Varghese N."/>
            <person name="Submissions S."/>
        </authorList>
    </citation>
    <scope>NUCLEOTIDE SEQUENCE [LARGE SCALE GENOMIC DNA]</scope>
    <source>
        <strain evidence="2">CGMCC 1.7739</strain>
    </source>
</reference>
<dbReference type="Proteomes" id="UP000198876">
    <property type="component" value="Unassembled WGS sequence"/>
</dbReference>